<accession>A0A917GEG3</accession>
<evidence type="ECO:0000313" key="4">
    <source>
        <dbReference type="EMBL" id="GGG41185.1"/>
    </source>
</evidence>
<evidence type="ECO:0000256" key="1">
    <source>
        <dbReference type="ARBA" id="ARBA00022729"/>
    </source>
</evidence>
<sequence>MTIKMKKNYFLFLILLTVSVFSQDKKNAFEKFDVSDMETSVLIPNSPITDLETYNERTVNNYNFYQAYKAIVQGDLEKRYLPLENLKEQSKQSYFTKIIPLAIIHSDYESFQDQALQNNAVRKDAEGYLVRTRNTPVFEKKHITLASPLRNNHKGLQTTFNLAASNIFNTTNQVIENIQIDFNDDSGYKVVSLNQNMVVTYTEAGKKTITFKLTLANGDIITRQAHMEIQYSNEDLYSNSNRVITTFNSTITPDLSPYGETVSYPGTGEYETYLSADNILDKPIILVDGFDPGDGRDVTGIYELLNFNDGGTTSNLGDLVRDEGFDVIILNFPIYTRTADNTVIDGGVDFIERNAMLLVELINTINAEKVGIAENVIIGPSMGGLISRYAMNYMENQNMNHDTRLWISFDAPHHGANVPIGFQHQFNFLAFGLDDFWVLGNQNVEELQPIIDGMLRSSAARQMLTDQFEPHITNSDNVTFNSSLSLPRAHPFKAVFDGRMNNLTTTGFPELSRNVSIINGSGINSRYPDNTTAANNLNPGSRILNANIDIMTGAEMKIETYFTPSASTQIQTSKVHLDFAWWFPLANDRINNADSRAFSYSNGVDAASGGLFDILNLTEDLSTDGLVGEFLASLSTDYFNFIPSVSSMAFEVTNNEIDWFHTPTGVTTARATTNITPFDAWYMPEINEPHVTLTQGNVAFALFEILQQTLSTETYLDNVIKLKQNPITNNLTLISSKDYPNANISIVDITGKVVYSAMTNLSGQSTIPLNLASGMYILNVDTQTTQSLKTKLIVK</sequence>
<feature type="signal peptide" evidence="2">
    <location>
        <begin position="1"/>
        <end position="22"/>
    </location>
</feature>
<comment type="caution">
    <text evidence="4">The sequence shown here is derived from an EMBL/GenBank/DDBJ whole genome shotgun (WGS) entry which is preliminary data.</text>
</comment>
<reference evidence="4" key="1">
    <citation type="journal article" date="2014" name="Int. J. Syst. Evol. Microbiol.">
        <title>Complete genome sequence of Corynebacterium casei LMG S-19264T (=DSM 44701T), isolated from a smear-ripened cheese.</title>
        <authorList>
            <consortium name="US DOE Joint Genome Institute (JGI-PGF)"/>
            <person name="Walter F."/>
            <person name="Albersmeier A."/>
            <person name="Kalinowski J."/>
            <person name="Ruckert C."/>
        </authorList>
    </citation>
    <scope>NUCLEOTIDE SEQUENCE</scope>
    <source>
        <strain evidence="4">CGMCC 1.12751</strain>
    </source>
</reference>
<name>A0A917GEG3_9FLAO</name>
<dbReference type="Pfam" id="PF18962">
    <property type="entry name" value="Por_Secre_tail"/>
    <property type="match status" value="1"/>
</dbReference>
<dbReference type="InterPro" id="IPR029058">
    <property type="entry name" value="AB_hydrolase_fold"/>
</dbReference>
<dbReference type="NCBIfam" id="TIGR04183">
    <property type="entry name" value="Por_Secre_tail"/>
    <property type="match status" value="1"/>
</dbReference>
<dbReference type="InterPro" id="IPR026444">
    <property type="entry name" value="Secre_tail"/>
</dbReference>
<keyword evidence="1 2" id="KW-0732">Signal</keyword>
<dbReference type="SUPFAM" id="SSF53474">
    <property type="entry name" value="alpha/beta-Hydrolases"/>
    <property type="match status" value="1"/>
</dbReference>
<gene>
    <name evidence="4" type="ORF">GCM10010976_10970</name>
</gene>
<reference evidence="4" key="2">
    <citation type="submission" date="2020-09" db="EMBL/GenBank/DDBJ databases">
        <authorList>
            <person name="Sun Q."/>
            <person name="Zhou Y."/>
        </authorList>
    </citation>
    <scope>NUCLEOTIDE SEQUENCE</scope>
    <source>
        <strain evidence="4">CGMCC 1.12751</strain>
    </source>
</reference>
<organism evidence="4 5">
    <name type="scientific">Bizionia arctica</name>
    <dbReference type="NCBI Taxonomy" id="1495645"/>
    <lineage>
        <taxon>Bacteria</taxon>
        <taxon>Pseudomonadati</taxon>
        <taxon>Bacteroidota</taxon>
        <taxon>Flavobacteriia</taxon>
        <taxon>Flavobacteriales</taxon>
        <taxon>Flavobacteriaceae</taxon>
        <taxon>Bizionia</taxon>
    </lineage>
</organism>
<proteinExistence type="predicted"/>
<dbReference type="Proteomes" id="UP000625976">
    <property type="component" value="Unassembled WGS sequence"/>
</dbReference>
<keyword evidence="5" id="KW-1185">Reference proteome</keyword>
<dbReference type="Gene3D" id="3.40.50.1820">
    <property type="entry name" value="alpha/beta hydrolase"/>
    <property type="match status" value="1"/>
</dbReference>
<evidence type="ECO:0000313" key="5">
    <source>
        <dbReference type="Proteomes" id="UP000625976"/>
    </source>
</evidence>
<dbReference type="EMBL" id="BMFQ01000001">
    <property type="protein sequence ID" value="GGG41185.1"/>
    <property type="molecule type" value="Genomic_DNA"/>
</dbReference>
<feature type="domain" description="Secretion system C-terminal sorting" evidence="3">
    <location>
        <begin position="725"/>
        <end position="794"/>
    </location>
</feature>
<evidence type="ECO:0000256" key="2">
    <source>
        <dbReference type="SAM" id="SignalP"/>
    </source>
</evidence>
<protein>
    <recommendedName>
        <fullName evidence="3">Secretion system C-terminal sorting domain-containing protein</fullName>
    </recommendedName>
</protein>
<evidence type="ECO:0000259" key="3">
    <source>
        <dbReference type="Pfam" id="PF18962"/>
    </source>
</evidence>
<feature type="chain" id="PRO_5037150897" description="Secretion system C-terminal sorting domain-containing protein" evidence="2">
    <location>
        <begin position="23"/>
        <end position="795"/>
    </location>
</feature>
<dbReference type="AlphaFoldDB" id="A0A917GEG3"/>